<feature type="domain" description="Cathepsin propeptide inhibitor" evidence="8">
    <location>
        <begin position="256"/>
        <end position="312"/>
    </location>
</feature>
<dbReference type="SMART" id="SM00645">
    <property type="entry name" value="Pept_C1"/>
    <property type="match status" value="1"/>
</dbReference>
<protein>
    <recommendedName>
        <fullName evidence="11">Peptidase C1A papain C-terminal domain-containing protein</fullName>
    </recommendedName>
</protein>
<evidence type="ECO:0000256" key="6">
    <source>
        <dbReference type="ARBA" id="ARBA00023157"/>
    </source>
</evidence>
<dbReference type="PROSITE" id="PS00639">
    <property type="entry name" value="THIOL_PROTEASE_HIS"/>
    <property type="match status" value="1"/>
</dbReference>
<evidence type="ECO:0000313" key="10">
    <source>
        <dbReference type="Proteomes" id="UP000245119"/>
    </source>
</evidence>
<evidence type="ECO:0000259" key="7">
    <source>
        <dbReference type="SMART" id="SM00645"/>
    </source>
</evidence>
<dbReference type="InterPro" id="IPR025660">
    <property type="entry name" value="Pept_his_AS"/>
</dbReference>
<feature type="domain" description="Peptidase C1A papain C-terminal" evidence="7">
    <location>
        <begin position="340"/>
        <end position="557"/>
    </location>
</feature>
<comment type="caution">
    <text evidence="9">The sequence shown here is derived from an EMBL/GenBank/DDBJ whole genome shotgun (WGS) entry which is preliminary data.</text>
</comment>
<dbReference type="CDD" id="cd02248">
    <property type="entry name" value="Peptidase_C1A"/>
    <property type="match status" value="1"/>
</dbReference>
<dbReference type="PANTHER" id="PTHR12411">
    <property type="entry name" value="CYSTEINE PROTEASE FAMILY C1-RELATED"/>
    <property type="match status" value="1"/>
</dbReference>
<dbReference type="EMBL" id="PZQS01000010">
    <property type="protein sequence ID" value="PVD22997.1"/>
    <property type="molecule type" value="Genomic_DNA"/>
</dbReference>
<name>A0A2T7NPA0_POMCA</name>
<dbReference type="AlphaFoldDB" id="A0A2T7NPA0"/>
<evidence type="ECO:0000256" key="3">
    <source>
        <dbReference type="ARBA" id="ARBA00022801"/>
    </source>
</evidence>
<keyword evidence="4" id="KW-0788">Thiol protease</keyword>
<reference evidence="9 10" key="1">
    <citation type="submission" date="2018-04" db="EMBL/GenBank/DDBJ databases">
        <title>The genome of golden apple snail Pomacea canaliculata provides insight into stress tolerance and invasive adaptation.</title>
        <authorList>
            <person name="Liu C."/>
            <person name="Liu B."/>
            <person name="Ren Y."/>
            <person name="Zhang Y."/>
            <person name="Wang H."/>
            <person name="Li S."/>
            <person name="Jiang F."/>
            <person name="Yin L."/>
            <person name="Zhang G."/>
            <person name="Qian W."/>
            <person name="Fan W."/>
        </authorList>
    </citation>
    <scope>NUCLEOTIDE SEQUENCE [LARGE SCALE GENOMIC DNA]</scope>
    <source>
        <strain evidence="9">SZHN2017</strain>
        <tissue evidence="9">Muscle</tissue>
    </source>
</reference>
<keyword evidence="10" id="KW-1185">Reference proteome</keyword>
<dbReference type="Pfam" id="PF08246">
    <property type="entry name" value="Inhibitor_I29"/>
    <property type="match status" value="1"/>
</dbReference>
<gene>
    <name evidence="9" type="ORF">C0Q70_16258</name>
</gene>
<dbReference type="GO" id="GO:0006508">
    <property type="term" value="P:proteolysis"/>
    <property type="evidence" value="ECO:0007669"/>
    <property type="project" value="UniProtKB-KW"/>
</dbReference>
<evidence type="ECO:0008006" key="11">
    <source>
        <dbReference type="Google" id="ProtNLM"/>
    </source>
</evidence>
<dbReference type="PROSITE" id="PS00139">
    <property type="entry name" value="THIOL_PROTEASE_CYS"/>
    <property type="match status" value="1"/>
</dbReference>
<dbReference type="InterPro" id="IPR025661">
    <property type="entry name" value="Pept_asp_AS"/>
</dbReference>
<evidence type="ECO:0000256" key="1">
    <source>
        <dbReference type="ARBA" id="ARBA00008455"/>
    </source>
</evidence>
<dbReference type="InterPro" id="IPR000668">
    <property type="entry name" value="Peptidase_C1A_C"/>
</dbReference>
<dbReference type="SMART" id="SM00848">
    <property type="entry name" value="Inhibitor_I29"/>
    <property type="match status" value="1"/>
</dbReference>
<evidence type="ECO:0000259" key="8">
    <source>
        <dbReference type="SMART" id="SM00848"/>
    </source>
</evidence>
<dbReference type="GO" id="GO:0008234">
    <property type="term" value="F:cysteine-type peptidase activity"/>
    <property type="evidence" value="ECO:0007669"/>
    <property type="project" value="UniProtKB-KW"/>
</dbReference>
<dbReference type="FunFam" id="3.90.70.10:FF:000087">
    <property type="entry name" value="Counting factor associated protein D"/>
    <property type="match status" value="1"/>
</dbReference>
<keyword evidence="5" id="KW-0865">Zymogen</keyword>
<evidence type="ECO:0000313" key="9">
    <source>
        <dbReference type="EMBL" id="PVD22997.1"/>
    </source>
</evidence>
<dbReference type="InterPro" id="IPR013128">
    <property type="entry name" value="Peptidase_C1A"/>
</dbReference>
<dbReference type="InterPro" id="IPR038765">
    <property type="entry name" value="Papain-like_cys_pep_sf"/>
</dbReference>
<sequence>MEGLSFGLSLFERAKAVEDQRRIAAWYISHAASAVVKFKVDPPTFSTSYKASGFLRLPYAEIVEPFDVFYDGPNKRSRIDYYNGLTKTFQRGDIGSYGVSYKVAFMTTDSVNNKLSCFLVNGTQDAPFGPQTIFPDTTGFTVVGVDIIDGQACEKWQEVIVNGEKTSTYTLWVNSATLKPVRYEMMGYDSLLGSHYDKYILDYTDYQPETIFPDGIFTPGNISCTGFPGPGADHYITLNPMQEFVHHIDEHTKTMFMQFKEKHSKKYVHKEEHANRENIFRQNIRYINSKNRAGLPYQMSINHLADRSDSELKMLRGFRRTKNYPGGLPFNKTEFAGMQIPDQFDWRLYGAVTPVKDQAVCGSCWSFGTTGTIEGAYFVKTKKLLRLSQQELIDCSWGEGNNGCDGGEDFRSYDWIMKKGGITTEDQYGQYLAVDGNCKANLVKPEVQLSGYVNVTPYDQDALRIAIATKGPISVGIDAAHKSLSFYANGVYYEPACGNKPDDLDHAVLAVGYGTLDGEPYWLVKNSWSTYWGNDGYVLMSQKDNNCGVATSPTYPIIA</sequence>
<keyword evidence="3" id="KW-0378">Hydrolase</keyword>
<dbReference type="InterPro" id="IPR013201">
    <property type="entry name" value="Prot_inhib_I29"/>
</dbReference>
<dbReference type="STRING" id="400727.A0A2T7NPA0"/>
<evidence type="ECO:0000256" key="5">
    <source>
        <dbReference type="ARBA" id="ARBA00023145"/>
    </source>
</evidence>
<dbReference type="InterPro" id="IPR039417">
    <property type="entry name" value="Peptidase_C1A_papain-like"/>
</dbReference>
<keyword evidence="6" id="KW-1015">Disulfide bond</keyword>
<dbReference type="Gene3D" id="3.90.70.10">
    <property type="entry name" value="Cysteine proteinases"/>
    <property type="match status" value="1"/>
</dbReference>
<evidence type="ECO:0000256" key="2">
    <source>
        <dbReference type="ARBA" id="ARBA00022670"/>
    </source>
</evidence>
<comment type="similarity">
    <text evidence="1">Belongs to the peptidase C1 family.</text>
</comment>
<dbReference type="InterPro" id="IPR000169">
    <property type="entry name" value="Pept_cys_AS"/>
</dbReference>
<keyword evidence="2" id="KW-0645">Protease</keyword>
<organism evidence="9 10">
    <name type="scientific">Pomacea canaliculata</name>
    <name type="common">Golden apple snail</name>
    <dbReference type="NCBI Taxonomy" id="400727"/>
    <lineage>
        <taxon>Eukaryota</taxon>
        <taxon>Metazoa</taxon>
        <taxon>Spiralia</taxon>
        <taxon>Lophotrochozoa</taxon>
        <taxon>Mollusca</taxon>
        <taxon>Gastropoda</taxon>
        <taxon>Caenogastropoda</taxon>
        <taxon>Architaenioglossa</taxon>
        <taxon>Ampullarioidea</taxon>
        <taxon>Ampullariidae</taxon>
        <taxon>Pomacea</taxon>
    </lineage>
</organism>
<dbReference type="PROSITE" id="PS00640">
    <property type="entry name" value="THIOL_PROTEASE_ASN"/>
    <property type="match status" value="1"/>
</dbReference>
<accession>A0A2T7NPA0</accession>
<proteinExistence type="inferred from homology"/>
<dbReference type="SUPFAM" id="SSF54001">
    <property type="entry name" value="Cysteine proteinases"/>
    <property type="match status" value="1"/>
</dbReference>
<dbReference type="PRINTS" id="PR00705">
    <property type="entry name" value="PAPAIN"/>
</dbReference>
<dbReference type="Proteomes" id="UP000245119">
    <property type="component" value="Linkage Group LG10"/>
</dbReference>
<dbReference type="OrthoDB" id="65740at2759"/>
<evidence type="ECO:0000256" key="4">
    <source>
        <dbReference type="ARBA" id="ARBA00022807"/>
    </source>
</evidence>
<dbReference type="Pfam" id="PF00112">
    <property type="entry name" value="Peptidase_C1"/>
    <property type="match status" value="1"/>
</dbReference>